<evidence type="ECO:0000256" key="4">
    <source>
        <dbReference type="ARBA" id="ARBA00023159"/>
    </source>
</evidence>
<dbReference type="InterPro" id="IPR008984">
    <property type="entry name" value="SMAD_FHA_dom_sf"/>
</dbReference>
<keyword evidence="3" id="KW-0238">DNA-binding</keyword>
<evidence type="ECO:0000256" key="5">
    <source>
        <dbReference type="ARBA" id="ARBA00023163"/>
    </source>
</evidence>
<dbReference type="InterPro" id="IPR019471">
    <property type="entry name" value="Interferon_reg_factor-3"/>
</dbReference>
<dbReference type="PANTHER" id="PTHR11949:SF53">
    <property type="entry name" value="IRF TRYPTOPHAN PENTAD REPEAT DOMAIN-CONTAINING PROTEIN"/>
    <property type="match status" value="1"/>
</dbReference>
<dbReference type="FunFam" id="1.10.10.10:FF:000041">
    <property type="entry name" value="Interferon regulatory factor 4"/>
    <property type="match status" value="1"/>
</dbReference>
<dbReference type="GO" id="GO:0000978">
    <property type="term" value="F:RNA polymerase II cis-regulatory region sequence-specific DNA binding"/>
    <property type="evidence" value="ECO:0007669"/>
    <property type="project" value="TreeGrafter"/>
</dbReference>
<keyword evidence="4" id="KW-0010">Activator</keyword>
<comment type="caution">
    <text evidence="9">The sequence shown here is derived from an EMBL/GenBank/DDBJ whole genome shotgun (WGS) entry which is preliminary data.</text>
</comment>
<comment type="subcellular location">
    <subcellularLocation>
        <location evidence="1">Nucleus</location>
    </subcellularLocation>
</comment>
<dbReference type="Proteomes" id="UP000230750">
    <property type="component" value="Unassembled WGS sequence"/>
</dbReference>
<dbReference type="SMR" id="A0A2G8KG23"/>
<gene>
    <name evidence="9" type="ORF">BSL78_16199</name>
</gene>
<name>A0A2G8KG23_STIJA</name>
<dbReference type="PROSITE" id="PS51507">
    <property type="entry name" value="IRF_2"/>
    <property type="match status" value="1"/>
</dbReference>
<proteinExistence type="predicted"/>
<dbReference type="EMBL" id="MRZV01000611">
    <property type="protein sequence ID" value="PIK46939.1"/>
    <property type="molecule type" value="Genomic_DNA"/>
</dbReference>
<feature type="region of interest" description="Disordered" evidence="7">
    <location>
        <begin position="66"/>
        <end position="85"/>
    </location>
</feature>
<evidence type="ECO:0000256" key="2">
    <source>
        <dbReference type="ARBA" id="ARBA00023015"/>
    </source>
</evidence>
<keyword evidence="5" id="KW-0804">Transcription</keyword>
<keyword evidence="10" id="KW-1185">Reference proteome</keyword>
<accession>A0A2G8KG23</accession>
<evidence type="ECO:0000256" key="6">
    <source>
        <dbReference type="ARBA" id="ARBA00023242"/>
    </source>
</evidence>
<feature type="domain" description="IRF tryptophan pentad repeat" evidence="8">
    <location>
        <begin position="89"/>
        <end position="197"/>
    </location>
</feature>
<evidence type="ECO:0000259" key="8">
    <source>
        <dbReference type="PROSITE" id="PS51507"/>
    </source>
</evidence>
<dbReference type="CDD" id="cd00103">
    <property type="entry name" value="IRF"/>
    <property type="match status" value="1"/>
</dbReference>
<dbReference type="GO" id="GO:0000981">
    <property type="term" value="F:DNA-binding transcription factor activity, RNA polymerase II-specific"/>
    <property type="evidence" value="ECO:0007669"/>
    <property type="project" value="TreeGrafter"/>
</dbReference>
<dbReference type="SUPFAM" id="SSF46785">
    <property type="entry name" value="Winged helix' DNA-binding domain"/>
    <property type="match status" value="1"/>
</dbReference>
<dbReference type="Gene3D" id="2.60.200.10">
    <property type="match status" value="1"/>
</dbReference>
<sequence>MLTWGFILNPLQYYHAKQTHSFNVCVNLLLLCFNQAIGNTLSRLKGFREVSRARYNWVKSRFTVAPNDSNSTTTNNTMSEETNTLHNGRQRLRPWLVNQINEGNIKGLVWMNAEKNMFKIPWKHAGKQDYDPEEDSKIFKRWSENTGKYKVGVNPEEPAVWKTRLRTALNKLPDIQEVTDKTMLDIPEPYRVYRLLPKTAKQRDGTRATRPISGSENRNNFYEFNGGGYHRQPGYFPAALPYPETNVGNWHHQAAVAPKQYAGQGYYTDERQQGYQSEGYAHGLQQPMARGDLTSVLEVISSGEDSRNMVTSQTMGGHPCFHSNNNDPNQTDQYRAYPSGTFPSTPDYYQTFPATPAPVTNFFPGQYYESQTNQQVPMQTCAGLTESSEVIMNELSSQDCLPAVISRQIKSVNGCHIYFNKTNNNHLGSETIVLPSESEVGDMLEKPATLTRSILEASEGGITLQVKDKRIYVTRFCRSALFWSCSLRPEKIERVERYKETAVFNLVEFSECVKNYVCRQSDSPASPAVYFGVAQNWTLNSPLKNCLVSIVVRPMRSMEQLRTMNNQAKSLPLSVHSGLLHFSGASLERESFDYQDLMVEGYPFDPVDMAENVFIQSEGDSPSPP</sequence>
<evidence type="ECO:0000313" key="10">
    <source>
        <dbReference type="Proteomes" id="UP000230750"/>
    </source>
</evidence>
<dbReference type="Pfam" id="PF00605">
    <property type="entry name" value="IRF"/>
    <property type="match status" value="1"/>
</dbReference>
<reference evidence="9 10" key="1">
    <citation type="journal article" date="2017" name="PLoS Biol.">
        <title>The sea cucumber genome provides insights into morphological evolution and visceral regeneration.</title>
        <authorList>
            <person name="Zhang X."/>
            <person name="Sun L."/>
            <person name="Yuan J."/>
            <person name="Sun Y."/>
            <person name="Gao Y."/>
            <person name="Zhang L."/>
            <person name="Li S."/>
            <person name="Dai H."/>
            <person name="Hamel J.F."/>
            <person name="Liu C."/>
            <person name="Yu Y."/>
            <person name="Liu S."/>
            <person name="Lin W."/>
            <person name="Guo K."/>
            <person name="Jin S."/>
            <person name="Xu P."/>
            <person name="Storey K.B."/>
            <person name="Huan P."/>
            <person name="Zhang T."/>
            <person name="Zhou Y."/>
            <person name="Zhang J."/>
            <person name="Lin C."/>
            <person name="Li X."/>
            <person name="Xing L."/>
            <person name="Huo D."/>
            <person name="Sun M."/>
            <person name="Wang L."/>
            <person name="Mercier A."/>
            <person name="Li F."/>
            <person name="Yang H."/>
            <person name="Xiang J."/>
        </authorList>
    </citation>
    <scope>NUCLEOTIDE SEQUENCE [LARGE SCALE GENOMIC DNA]</scope>
    <source>
        <strain evidence="9">Shaxun</strain>
        <tissue evidence="9">Muscle</tissue>
    </source>
</reference>
<dbReference type="InterPro" id="IPR017855">
    <property type="entry name" value="SMAD-like_dom_sf"/>
</dbReference>
<feature type="compositionally biased region" description="Low complexity" evidence="7">
    <location>
        <begin position="69"/>
        <end position="84"/>
    </location>
</feature>
<dbReference type="STRING" id="307972.A0A2G8KG23"/>
<dbReference type="Pfam" id="PF10401">
    <property type="entry name" value="IRF-3"/>
    <property type="match status" value="1"/>
</dbReference>
<dbReference type="InterPro" id="IPR001346">
    <property type="entry name" value="Interferon_reg_fact_DNA-bd_dom"/>
</dbReference>
<dbReference type="GO" id="GO:0002376">
    <property type="term" value="P:immune system process"/>
    <property type="evidence" value="ECO:0007669"/>
    <property type="project" value="TreeGrafter"/>
</dbReference>
<protein>
    <recommendedName>
        <fullName evidence="8">IRF tryptophan pentad repeat domain-containing protein</fullName>
    </recommendedName>
</protein>
<evidence type="ECO:0000256" key="7">
    <source>
        <dbReference type="SAM" id="MobiDB-lite"/>
    </source>
</evidence>
<keyword evidence="2" id="KW-0805">Transcription regulation</keyword>
<dbReference type="PRINTS" id="PR00267">
    <property type="entry name" value="INTFRNREGFCT"/>
</dbReference>
<dbReference type="Gene3D" id="1.10.10.10">
    <property type="entry name" value="Winged helix-like DNA-binding domain superfamily/Winged helix DNA-binding domain"/>
    <property type="match status" value="1"/>
</dbReference>
<dbReference type="GO" id="GO:0045944">
    <property type="term" value="P:positive regulation of transcription by RNA polymerase II"/>
    <property type="evidence" value="ECO:0007669"/>
    <property type="project" value="UniProtKB-ARBA"/>
</dbReference>
<dbReference type="SMART" id="SM01243">
    <property type="entry name" value="IRF-3"/>
    <property type="match status" value="1"/>
</dbReference>
<organism evidence="9 10">
    <name type="scientific">Stichopus japonicus</name>
    <name type="common">Sea cucumber</name>
    <dbReference type="NCBI Taxonomy" id="307972"/>
    <lineage>
        <taxon>Eukaryota</taxon>
        <taxon>Metazoa</taxon>
        <taxon>Echinodermata</taxon>
        <taxon>Eleutherozoa</taxon>
        <taxon>Echinozoa</taxon>
        <taxon>Holothuroidea</taxon>
        <taxon>Aspidochirotacea</taxon>
        <taxon>Aspidochirotida</taxon>
        <taxon>Stichopodidae</taxon>
        <taxon>Apostichopus</taxon>
    </lineage>
</organism>
<evidence type="ECO:0000313" key="9">
    <source>
        <dbReference type="EMBL" id="PIK46939.1"/>
    </source>
</evidence>
<evidence type="ECO:0000256" key="3">
    <source>
        <dbReference type="ARBA" id="ARBA00023125"/>
    </source>
</evidence>
<dbReference type="SUPFAM" id="SSF49879">
    <property type="entry name" value="SMAD/FHA domain"/>
    <property type="match status" value="1"/>
</dbReference>
<dbReference type="InterPro" id="IPR036390">
    <property type="entry name" value="WH_DNA-bd_sf"/>
</dbReference>
<dbReference type="AlphaFoldDB" id="A0A2G8KG23"/>
<evidence type="ECO:0000256" key="1">
    <source>
        <dbReference type="ARBA" id="ARBA00004123"/>
    </source>
</evidence>
<dbReference type="InterPro" id="IPR036388">
    <property type="entry name" value="WH-like_DNA-bd_sf"/>
</dbReference>
<keyword evidence="6" id="KW-0539">Nucleus</keyword>
<dbReference type="SMART" id="SM00348">
    <property type="entry name" value="IRF"/>
    <property type="match status" value="1"/>
</dbReference>
<dbReference type="OrthoDB" id="6538197at2759"/>
<dbReference type="GO" id="GO:0005634">
    <property type="term" value="C:nucleus"/>
    <property type="evidence" value="ECO:0007669"/>
    <property type="project" value="UniProtKB-SubCell"/>
</dbReference>
<dbReference type="PANTHER" id="PTHR11949">
    <property type="entry name" value="INTERFERON REGULATORY FACTOR"/>
    <property type="match status" value="1"/>
</dbReference>